<sequence length="153" mass="16520">MGSTSFPPNPKKGSDKALRPRLSPEPLQGAGQRRNTARKKSKFREVLEITSALRQSARPPSVRSIESNQLGHWVSCSTGKAHVLNSARLPPNMTPASTMLSASNVPSLTGNPQTTTLVLKPISSQHAATLQAKFCLKTIPSSSRLKGDDTWSY</sequence>
<evidence type="ECO:0000313" key="3">
    <source>
        <dbReference type="Proteomes" id="UP000296049"/>
    </source>
</evidence>
<proteinExistence type="predicted"/>
<evidence type="ECO:0000256" key="1">
    <source>
        <dbReference type="SAM" id="MobiDB-lite"/>
    </source>
</evidence>
<evidence type="ECO:0000313" key="2">
    <source>
        <dbReference type="EMBL" id="EOB09181.1"/>
    </source>
</evidence>
<protein>
    <submittedName>
        <fullName evidence="2">Uncharacterized protein</fullName>
    </submittedName>
</protein>
<dbReference type="EMBL" id="KB742386">
    <property type="protein sequence ID" value="EOB09181.1"/>
    <property type="molecule type" value="Genomic_DNA"/>
</dbReference>
<gene>
    <name evidence="2" type="ORF">Anapl_05315</name>
</gene>
<name>R0KFG5_ANAPL</name>
<keyword evidence="3" id="KW-1185">Reference proteome</keyword>
<reference evidence="3" key="1">
    <citation type="journal article" date="2013" name="Nat. Genet.">
        <title>The duck genome and transcriptome provide insight into an avian influenza virus reservoir species.</title>
        <authorList>
            <person name="Huang Y."/>
            <person name="Li Y."/>
            <person name="Burt D.W."/>
            <person name="Chen H."/>
            <person name="Zhang Y."/>
            <person name="Qian W."/>
            <person name="Kim H."/>
            <person name="Gan S."/>
            <person name="Zhao Y."/>
            <person name="Li J."/>
            <person name="Yi K."/>
            <person name="Feng H."/>
            <person name="Zhu P."/>
            <person name="Li B."/>
            <person name="Liu Q."/>
            <person name="Fairley S."/>
            <person name="Magor K.E."/>
            <person name="Du Z."/>
            <person name="Hu X."/>
            <person name="Goodman L."/>
            <person name="Tafer H."/>
            <person name="Vignal A."/>
            <person name="Lee T."/>
            <person name="Kim K.W."/>
            <person name="Sheng Z."/>
            <person name="An Y."/>
            <person name="Searle S."/>
            <person name="Herrero J."/>
            <person name="Groenen M.A."/>
            <person name="Crooijmans R.P."/>
            <person name="Faraut T."/>
            <person name="Cai Q."/>
            <person name="Webster R.G."/>
            <person name="Aldridge J.R."/>
            <person name="Warren W.C."/>
            <person name="Bartschat S."/>
            <person name="Kehr S."/>
            <person name="Marz M."/>
            <person name="Stadler P.F."/>
            <person name="Smith J."/>
            <person name="Kraus R.H."/>
            <person name="Zhao Y."/>
            <person name="Ren L."/>
            <person name="Fei J."/>
            <person name="Morisson M."/>
            <person name="Kaiser P."/>
            <person name="Griffin D.K."/>
            <person name="Rao M."/>
            <person name="Pitel F."/>
            <person name="Wang J."/>
            <person name="Li N."/>
        </authorList>
    </citation>
    <scope>NUCLEOTIDE SEQUENCE [LARGE SCALE GENOMIC DNA]</scope>
</reference>
<dbReference type="AlphaFoldDB" id="R0KFG5"/>
<accession>R0KFG5</accession>
<organism evidence="2 3">
    <name type="scientific">Anas platyrhynchos</name>
    <name type="common">Mallard</name>
    <name type="synonym">Anas boschas</name>
    <dbReference type="NCBI Taxonomy" id="8839"/>
    <lineage>
        <taxon>Eukaryota</taxon>
        <taxon>Metazoa</taxon>
        <taxon>Chordata</taxon>
        <taxon>Craniata</taxon>
        <taxon>Vertebrata</taxon>
        <taxon>Euteleostomi</taxon>
        <taxon>Archelosauria</taxon>
        <taxon>Archosauria</taxon>
        <taxon>Dinosauria</taxon>
        <taxon>Saurischia</taxon>
        <taxon>Theropoda</taxon>
        <taxon>Coelurosauria</taxon>
        <taxon>Aves</taxon>
        <taxon>Neognathae</taxon>
        <taxon>Galloanserae</taxon>
        <taxon>Anseriformes</taxon>
        <taxon>Anatidae</taxon>
        <taxon>Anatinae</taxon>
        <taxon>Anas</taxon>
    </lineage>
</organism>
<feature type="region of interest" description="Disordered" evidence="1">
    <location>
        <begin position="1"/>
        <end position="41"/>
    </location>
</feature>
<dbReference type="Proteomes" id="UP000296049">
    <property type="component" value="Unassembled WGS sequence"/>
</dbReference>